<comment type="subcellular location">
    <subcellularLocation>
        <location evidence="2">Cell membrane</location>
        <topology evidence="2">Single-pass type II membrane protein</topology>
    </subcellularLocation>
    <subcellularLocation>
        <location evidence="6">Membrane</location>
        <topology evidence="6">Single-pass type II membrane protein</topology>
    </subcellularLocation>
</comment>
<evidence type="ECO:0000256" key="6">
    <source>
        <dbReference type="RuleBase" id="RU362042"/>
    </source>
</evidence>
<dbReference type="EC" id="3.4.21.89" evidence="4 6"/>
<proteinExistence type="inferred from homology"/>
<dbReference type="InterPro" id="IPR036286">
    <property type="entry name" value="LexA/Signal_pep-like_sf"/>
</dbReference>
<reference evidence="8" key="1">
    <citation type="submission" date="2022-08" db="EMBL/GenBank/DDBJ databases">
        <title>Genome sequence of Vagococcus luciliae DSM 112651.</title>
        <authorList>
            <person name="Juan G."/>
            <person name="Anja P."/>
            <person name="Rolf D."/>
            <person name="Kampfer P."/>
            <person name="Vilcinskas A."/>
        </authorList>
    </citation>
    <scope>NUCLEOTIDE SEQUENCE</scope>
    <source>
        <strain evidence="8">G314FT</strain>
    </source>
</reference>
<keyword evidence="9" id="KW-1185">Reference proteome</keyword>
<dbReference type="InterPro" id="IPR000223">
    <property type="entry name" value="Pept_S26A_signal_pept_1"/>
</dbReference>
<dbReference type="PRINTS" id="PR00727">
    <property type="entry name" value="LEADERPTASE"/>
</dbReference>
<evidence type="ECO:0000256" key="1">
    <source>
        <dbReference type="ARBA" id="ARBA00000677"/>
    </source>
</evidence>
<feature type="domain" description="Peptidase S26" evidence="7">
    <location>
        <begin position="10"/>
        <end position="171"/>
    </location>
</feature>
<dbReference type="InterPro" id="IPR019758">
    <property type="entry name" value="Pept_S26A_signal_pept_1_CS"/>
</dbReference>
<keyword evidence="6" id="KW-0812">Transmembrane</keyword>
<dbReference type="Pfam" id="PF10502">
    <property type="entry name" value="Peptidase_S26"/>
    <property type="match status" value="1"/>
</dbReference>
<name>A0ABY5P0G5_9ENTE</name>
<evidence type="ECO:0000256" key="4">
    <source>
        <dbReference type="ARBA" id="ARBA00013208"/>
    </source>
</evidence>
<keyword evidence="6" id="KW-0645">Protease</keyword>
<dbReference type="SUPFAM" id="SSF51306">
    <property type="entry name" value="LexA/Signal peptidase"/>
    <property type="match status" value="1"/>
</dbReference>
<dbReference type="InterPro" id="IPR019533">
    <property type="entry name" value="Peptidase_S26"/>
</dbReference>
<evidence type="ECO:0000313" key="9">
    <source>
        <dbReference type="Proteomes" id="UP001058273"/>
    </source>
</evidence>
<dbReference type="EMBL" id="CP102451">
    <property type="protein sequence ID" value="UUV99262.1"/>
    <property type="molecule type" value="Genomic_DNA"/>
</dbReference>
<feature type="transmembrane region" description="Helical" evidence="6">
    <location>
        <begin position="12"/>
        <end position="34"/>
    </location>
</feature>
<keyword evidence="6" id="KW-0472">Membrane</keyword>
<dbReference type="GO" id="GO:0009003">
    <property type="term" value="F:signal peptidase activity"/>
    <property type="evidence" value="ECO:0007669"/>
    <property type="project" value="UniProtKB-EC"/>
</dbReference>
<gene>
    <name evidence="8" type="primary">spsB</name>
    <name evidence="8" type="ORF">G314FT_14230</name>
</gene>
<dbReference type="PROSITE" id="PS00760">
    <property type="entry name" value="SPASE_I_2"/>
    <property type="match status" value="1"/>
</dbReference>
<accession>A0ABY5P0G5</accession>
<organism evidence="8 9">
    <name type="scientific">Vagococcus luciliae</name>
    <dbReference type="NCBI Taxonomy" id="2920380"/>
    <lineage>
        <taxon>Bacteria</taxon>
        <taxon>Bacillati</taxon>
        <taxon>Bacillota</taxon>
        <taxon>Bacilli</taxon>
        <taxon>Lactobacillales</taxon>
        <taxon>Enterococcaceae</taxon>
        <taxon>Vagococcus</taxon>
    </lineage>
</organism>
<dbReference type="RefSeq" id="WP_257699925.1">
    <property type="nucleotide sequence ID" value="NZ_CP102451.1"/>
</dbReference>
<keyword evidence="6" id="KW-1133">Transmembrane helix</keyword>
<sequence>MEKKIVETLWHWIKMFVLCTVIIFIMRAFIFVPLEVTGNSMSPTLKEHDFVVVENFSTVNRFDIIVFHAPDGNTYVKRVIGLPGDHIVYKNDSLYINNNLVEETFLKDIKKKKNEYVLTSDFDSKDLIGTKTIPKDQYFVMGDNRRVSKDSRSFGTISSYSIIGKARLVYYPIQDIKIIKD</sequence>
<dbReference type="PANTHER" id="PTHR43390">
    <property type="entry name" value="SIGNAL PEPTIDASE I"/>
    <property type="match status" value="1"/>
</dbReference>
<dbReference type="InterPro" id="IPR019757">
    <property type="entry name" value="Pept_S26A_signal_pept_1_Lys-AS"/>
</dbReference>
<dbReference type="PROSITE" id="PS00761">
    <property type="entry name" value="SPASE_I_3"/>
    <property type="match status" value="1"/>
</dbReference>
<evidence type="ECO:0000259" key="7">
    <source>
        <dbReference type="Pfam" id="PF10502"/>
    </source>
</evidence>
<comment type="similarity">
    <text evidence="3 6">Belongs to the peptidase S26 family.</text>
</comment>
<dbReference type="PANTHER" id="PTHR43390:SF1">
    <property type="entry name" value="CHLOROPLAST PROCESSING PEPTIDASE"/>
    <property type="match status" value="1"/>
</dbReference>
<dbReference type="NCBIfam" id="TIGR02227">
    <property type="entry name" value="sigpep_I_bact"/>
    <property type="match status" value="1"/>
</dbReference>
<reference evidence="8" key="2">
    <citation type="submission" date="2022-08" db="EMBL/GenBank/DDBJ databases">
        <authorList>
            <person name="Poehlein A."/>
            <person name="Guzman J."/>
            <person name="Daniel R."/>
            <person name="Vilcinskas A."/>
        </authorList>
    </citation>
    <scope>NUCLEOTIDE SEQUENCE</scope>
    <source>
        <strain evidence="8">G314FT</strain>
    </source>
</reference>
<evidence type="ECO:0000256" key="5">
    <source>
        <dbReference type="ARBA" id="ARBA00022801"/>
    </source>
</evidence>
<dbReference type="Proteomes" id="UP001058273">
    <property type="component" value="Chromosome"/>
</dbReference>
<evidence type="ECO:0000313" key="8">
    <source>
        <dbReference type="EMBL" id="UUV99262.1"/>
    </source>
</evidence>
<dbReference type="CDD" id="cd06530">
    <property type="entry name" value="S26_SPase_I"/>
    <property type="match status" value="1"/>
</dbReference>
<keyword evidence="5 6" id="KW-0378">Hydrolase</keyword>
<dbReference type="Gene3D" id="2.10.109.10">
    <property type="entry name" value="Umud Fragment, subunit A"/>
    <property type="match status" value="1"/>
</dbReference>
<protein>
    <recommendedName>
        <fullName evidence="4 6">Signal peptidase I</fullName>
        <ecNumber evidence="4 6">3.4.21.89</ecNumber>
    </recommendedName>
</protein>
<comment type="catalytic activity">
    <reaction evidence="1 6">
        <text>Cleavage of hydrophobic, N-terminal signal or leader sequences from secreted and periplasmic proteins.</text>
        <dbReference type="EC" id="3.4.21.89"/>
    </reaction>
</comment>
<evidence type="ECO:0000256" key="2">
    <source>
        <dbReference type="ARBA" id="ARBA00004401"/>
    </source>
</evidence>
<evidence type="ECO:0000256" key="3">
    <source>
        <dbReference type="ARBA" id="ARBA00009370"/>
    </source>
</evidence>